<dbReference type="EMBL" id="KZ613948">
    <property type="protein sequence ID" value="PMD38464.1"/>
    <property type="molecule type" value="Genomic_DNA"/>
</dbReference>
<protein>
    <recommendedName>
        <fullName evidence="3">Histone lysine methyltransferase SET associated domain-containing protein</fullName>
    </recommendedName>
</protein>
<evidence type="ECO:0000259" key="3">
    <source>
        <dbReference type="Pfam" id="PF11767"/>
    </source>
</evidence>
<feature type="domain" description="Histone lysine methyltransferase SET associated" evidence="3">
    <location>
        <begin position="237"/>
        <end position="284"/>
    </location>
</feature>
<evidence type="ECO:0000256" key="2">
    <source>
        <dbReference type="SAM" id="MobiDB-lite"/>
    </source>
</evidence>
<sequence>MGRLSEEELEHILRQNYLPRESDRNGKERHSMILAEYNVKYEEARNKRDVTISKAETKYMNDVAKLQKEKDEKLDKLEQEVAPKLEKRKKWYPAFKELEMLREARGVGPPKPSDFAPRYQGMNEASPALPSRAQASDNRSVASSFLTAPSSLPAGLKRKAPDSPLPSSFTDPPSQRLRGMDDPFIETPRGFNVDMVVESGSIKSQLVDNPYLFLAASNIWLQRGSLQRMKTMVENAHFSPKHIRADETGYFIVFESSVQGDSQAALCLEHFQGKVFNGNQMEMELHRRDRRDR</sequence>
<feature type="coiled-coil region" evidence="1">
    <location>
        <begin position="27"/>
        <end position="80"/>
    </location>
</feature>
<feature type="compositionally biased region" description="Polar residues" evidence="2">
    <location>
        <begin position="133"/>
        <end position="150"/>
    </location>
</feature>
<dbReference type="Proteomes" id="UP000235786">
    <property type="component" value="Unassembled WGS sequence"/>
</dbReference>
<dbReference type="STRING" id="1149755.A0A2J6RIV4"/>
<gene>
    <name evidence="4" type="ORF">L207DRAFT_514367</name>
</gene>
<reference evidence="4" key="1">
    <citation type="submission" date="2016-04" db="EMBL/GenBank/DDBJ databases">
        <title>A degradative enzymes factory behind the ericoid mycorrhizal symbiosis.</title>
        <authorList>
            <consortium name="DOE Joint Genome Institute"/>
            <person name="Martino E."/>
            <person name="Morin E."/>
            <person name="Grelet G."/>
            <person name="Kuo A."/>
            <person name="Kohler A."/>
            <person name="Daghino S."/>
            <person name="Barry K."/>
            <person name="Choi C."/>
            <person name="Cichocki N."/>
            <person name="Clum A."/>
            <person name="Copeland A."/>
            <person name="Hainaut M."/>
            <person name="Haridas S."/>
            <person name="Labutti K."/>
            <person name="Lindquist E."/>
            <person name="Lipzen A."/>
            <person name="Khouja H.-R."/>
            <person name="Murat C."/>
            <person name="Ohm R."/>
            <person name="Olson A."/>
            <person name="Spatafora J."/>
            <person name="Veneault-Fourrey C."/>
            <person name="Henrissat B."/>
            <person name="Grigoriev I."/>
            <person name="Martin F."/>
            <person name="Perotto S."/>
        </authorList>
    </citation>
    <scope>NUCLEOTIDE SEQUENCE [LARGE SCALE GENOMIC DNA]</scope>
    <source>
        <strain evidence="4">F</strain>
    </source>
</reference>
<dbReference type="InterPro" id="IPR024636">
    <property type="entry name" value="SET_assoc"/>
</dbReference>
<evidence type="ECO:0000256" key="1">
    <source>
        <dbReference type="SAM" id="Coils"/>
    </source>
</evidence>
<keyword evidence="5" id="KW-1185">Reference proteome</keyword>
<evidence type="ECO:0000313" key="4">
    <source>
        <dbReference type="EMBL" id="PMD38464.1"/>
    </source>
</evidence>
<keyword evidence="1" id="KW-0175">Coiled coil</keyword>
<accession>A0A2J6RIV4</accession>
<dbReference type="AlphaFoldDB" id="A0A2J6RIV4"/>
<name>A0A2J6RIV4_HYAVF</name>
<dbReference type="Pfam" id="PF11767">
    <property type="entry name" value="SET_assoc"/>
    <property type="match status" value="1"/>
</dbReference>
<evidence type="ECO:0000313" key="5">
    <source>
        <dbReference type="Proteomes" id="UP000235786"/>
    </source>
</evidence>
<dbReference type="OrthoDB" id="197676at2759"/>
<proteinExistence type="predicted"/>
<feature type="region of interest" description="Disordered" evidence="2">
    <location>
        <begin position="105"/>
        <end position="178"/>
    </location>
</feature>
<organism evidence="4 5">
    <name type="scientific">Hyaloscypha variabilis (strain UAMH 11265 / GT02V1 / F)</name>
    <name type="common">Meliniomyces variabilis</name>
    <dbReference type="NCBI Taxonomy" id="1149755"/>
    <lineage>
        <taxon>Eukaryota</taxon>
        <taxon>Fungi</taxon>
        <taxon>Dikarya</taxon>
        <taxon>Ascomycota</taxon>
        <taxon>Pezizomycotina</taxon>
        <taxon>Leotiomycetes</taxon>
        <taxon>Helotiales</taxon>
        <taxon>Hyaloscyphaceae</taxon>
        <taxon>Hyaloscypha</taxon>
        <taxon>Hyaloscypha variabilis</taxon>
    </lineage>
</organism>